<evidence type="ECO:0000256" key="2">
    <source>
        <dbReference type="ARBA" id="ARBA00022692"/>
    </source>
</evidence>
<keyword evidence="4 6" id="KW-0472">Membrane</keyword>
<gene>
    <name evidence="7" type="ORF">BCR34DRAFT_146416</name>
</gene>
<evidence type="ECO:0000313" key="7">
    <source>
        <dbReference type="EMBL" id="ORX98667.1"/>
    </source>
</evidence>
<dbReference type="SUPFAM" id="SSF144083">
    <property type="entry name" value="Magnesium transport protein CorA, transmembrane region"/>
    <property type="match status" value="1"/>
</dbReference>
<sequence length="591" mass="67380">MSSQSRPVLDKSPSNSKSRTNTRKERPLTDREYADRVKSYARLSTGQHYHSLANFLFAPYQRNVSINTTSKPEKKLEPEKERFVTMYTFHGQGSPQTHQISSPLEFSQAADTAENLNTIIFLRGHQPPEMLNAIGARYRVDPEFFRQHLDITTRTTRYGVIPSTSLASSSKNILRLPSVTLASRSSSSEIIQPHHQGIVSRIRDETARLMDAHVDRYLQNREACLRSGTSIVRNLSVHNPQHFSLEQEISIYVAPYGREWISIIWLDAGSDLGQDQHGPWQAKTLQCESWEVQFHPIVQHRPGVALDSKHLLRRTTNFEVMNEKESSRLLQTAARLHRNYGENLDHETMTVDPFYALTEIFAFVASSEAQLLALLQLSLDRELTIELLSPYSLQTRSALWNLVYNKQFLDAHLRRLQDIGSFLDNRMKIVDWPCTSTPTTQKISSDAAEKLRLDYAHLIARARELSAAFDDGMNILQNNSMIAESQKAIQQAEGVAKLTGLAFFFIPLSLTASIFGMNVRQFTDGGSQSIWVWIVTSTVTLLFSYLALNWGNWRLTERMKHVRFKKRQKQKRSIPSPAQVFQEFGKGDVGV</sequence>
<feature type="compositionally biased region" description="Basic and acidic residues" evidence="5">
    <location>
        <begin position="22"/>
        <end position="32"/>
    </location>
</feature>
<dbReference type="GO" id="GO:0046873">
    <property type="term" value="F:metal ion transmembrane transporter activity"/>
    <property type="evidence" value="ECO:0007669"/>
    <property type="project" value="InterPro"/>
</dbReference>
<dbReference type="AlphaFoldDB" id="A0A1Y1YKW4"/>
<reference evidence="7 8" key="1">
    <citation type="submission" date="2016-07" db="EMBL/GenBank/DDBJ databases">
        <title>Pervasive Adenine N6-methylation of Active Genes in Fungi.</title>
        <authorList>
            <consortium name="DOE Joint Genome Institute"/>
            <person name="Mondo S.J."/>
            <person name="Dannebaum R.O."/>
            <person name="Kuo R.C."/>
            <person name="Labutti K."/>
            <person name="Haridas S."/>
            <person name="Kuo A."/>
            <person name="Salamov A."/>
            <person name="Ahrendt S.R."/>
            <person name="Lipzen A."/>
            <person name="Sullivan W."/>
            <person name="Andreopoulos W.B."/>
            <person name="Clum A."/>
            <person name="Lindquist E."/>
            <person name="Daum C."/>
            <person name="Ramamoorthy G.K."/>
            <person name="Gryganskyi A."/>
            <person name="Culley D."/>
            <person name="Magnuson J.K."/>
            <person name="James T.Y."/>
            <person name="O'Malley M.A."/>
            <person name="Stajich J.E."/>
            <person name="Spatafora J.W."/>
            <person name="Visel A."/>
            <person name="Grigoriev I.V."/>
        </authorList>
    </citation>
    <scope>NUCLEOTIDE SEQUENCE [LARGE SCALE GENOMIC DNA]</scope>
    <source>
        <strain evidence="7 8">CBS 115471</strain>
    </source>
</reference>
<proteinExistence type="predicted"/>
<dbReference type="EMBL" id="MCFA01000211">
    <property type="protein sequence ID" value="ORX98667.1"/>
    <property type="molecule type" value="Genomic_DNA"/>
</dbReference>
<evidence type="ECO:0000256" key="4">
    <source>
        <dbReference type="ARBA" id="ARBA00023136"/>
    </source>
</evidence>
<comment type="caution">
    <text evidence="7">The sequence shown here is derived from an EMBL/GenBank/DDBJ whole genome shotgun (WGS) entry which is preliminary data.</text>
</comment>
<dbReference type="OrthoDB" id="3231000at2759"/>
<dbReference type="InterPro" id="IPR002523">
    <property type="entry name" value="MgTranspt_CorA/ZnTranspt_ZntB"/>
</dbReference>
<evidence type="ECO:0008006" key="9">
    <source>
        <dbReference type="Google" id="ProtNLM"/>
    </source>
</evidence>
<dbReference type="Pfam" id="PF01544">
    <property type="entry name" value="CorA"/>
    <property type="match status" value="1"/>
</dbReference>
<dbReference type="STRING" id="1231657.A0A1Y1YKW4"/>
<feature type="transmembrane region" description="Helical" evidence="6">
    <location>
        <begin position="495"/>
        <end position="518"/>
    </location>
</feature>
<dbReference type="InterPro" id="IPR045863">
    <property type="entry name" value="CorA_TM1_TM2"/>
</dbReference>
<evidence type="ECO:0000256" key="6">
    <source>
        <dbReference type="SAM" id="Phobius"/>
    </source>
</evidence>
<keyword evidence="2 6" id="KW-0812">Transmembrane</keyword>
<dbReference type="Gene3D" id="1.20.58.340">
    <property type="entry name" value="Magnesium transport protein CorA, transmembrane region"/>
    <property type="match status" value="1"/>
</dbReference>
<evidence type="ECO:0000256" key="3">
    <source>
        <dbReference type="ARBA" id="ARBA00022989"/>
    </source>
</evidence>
<accession>A0A1Y1YKW4</accession>
<evidence type="ECO:0000256" key="1">
    <source>
        <dbReference type="ARBA" id="ARBA00004141"/>
    </source>
</evidence>
<dbReference type="Proteomes" id="UP000193144">
    <property type="component" value="Unassembled WGS sequence"/>
</dbReference>
<feature type="compositionally biased region" description="Polar residues" evidence="5">
    <location>
        <begin position="1"/>
        <end position="19"/>
    </location>
</feature>
<dbReference type="GO" id="GO:0016020">
    <property type="term" value="C:membrane"/>
    <property type="evidence" value="ECO:0007669"/>
    <property type="project" value="UniProtKB-SubCell"/>
</dbReference>
<evidence type="ECO:0000256" key="5">
    <source>
        <dbReference type="SAM" id="MobiDB-lite"/>
    </source>
</evidence>
<comment type="subcellular location">
    <subcellularLocation>
        <location evidence="1">Membrane</location>
        <topology evidence="1">Multi-pass membrane protein</topology>
    </subcellularLocation>
</comment>
<organism evidence="7 8">
    <name type="scientific">Clohesyomyces aquaticus</name>
    <dbReference type="NCBI Taxonomy" id="1231657"/>
    <lineage>
        <taxon>Eukaryota</taxon>
        <taxon>Fungi</taxon>
        <taxon>Dikarya</taxon>
        <taxon>Ascomycota</taxon>
        <taxon>Pezizomycotina</taxon>
        <taxon>Dothideomycetes</taxon>
        <taxon>Pleosporomycetidae</taxon>
        <taxon>Pleosporales</taxon>
        <taxon>Lindgomycetaceae</taxon>
        <taxon>Clohesyomyces</taxon>
    </lineage>
</organism>
<keyword evidence="8" id="KW-1185">Reference proteome</keyword>
<feature type="region of interest" description="Disordered" evidence="5">
    <location>
        <begin position="1"/>
        <end position="32"/>
    </location>
</feature>
<keyword evidence="3 6" id="KW-1133">Transmembrane helix</keyword>
<name>A0A1Y1YKW4_9PLEO</name>
<protein>
    <recommendedName>
        <fullName evidence="9">Cora-like Mg2+ transporter protein-domain-containing protein</fullName>
    </recommendedName>
</protein>
<evidence type="ECO:0000313" key="8">
    <source>
        <dbReference type="Proteomes" id="UP000193144"/>
    </source>
</evidence>
<feature type="transmembrane region" description="Helical" evidence="6">
    <location>
        <begin position="530"/>
        <end position="550"/>
    </location>
</feature>